<dbReference type="Proteomes" id="UP001595816">
    <property type="component" value="Unassembled WGS sequence"/>
</dbReference>
<reference evidence="2" key="1">
    <citation type="journal article" date="2019" name="Int. J. Syst. Evol. Microbiol.">
        <title>The Global Catalogue of Microorganisms (GCM) 10K type strain sequencing project: providing services to taxonomists for standard genome sequencing and annotation.</title>
        <authorList>
            <consortium name="The Broad Institute Genomics Platform"/>
            <consortium name="The Broad Institute Genome Sequencing Center for Infectious Disease"/>
            <person name="Wu L."/>
            <person name="Ma J."/>
        </authorList>
    </citation>
    <scope>NUCLEOTIDE SEQUENCE [LARGE SCALE GENOMIC DNA]</scope>
    <source>
        <strain evidence="2">CGMCC 4.7289</strain>
    </source>
</reference>
<proteinExistence type="predicted"/>
<evidence type="ECO:0008006" key="3">
    <source>
        <dbReference type="Google" id="ProtNLM"/>
    </source>
</evidence>
<comment type="caution">
    <text evidence="1">The sequence shown here is derived from an EMBL/GenBank/DDBJ whole genome shotgun (WGS) entry which is preliminary data.</text>
</comment>
<dbReference type="EMBL" id="JBHSAY010000027">
    <property type="protein sequence ID" value="MFC4135840.1"/>
    <property type="molecule type" value="Genomic_DNA"/>
</dbReference>
<sequence>MTVVEHRLTVIRGAAPRRPHNARTLAALAANPGCRRRALMDAAGVDKGAVASRLGMPVSIGQMSSIALARGMSFEAQVKAEGGAELLRLLREHIGLPIAQAHYHDLNPADEDDRITSRLRRSQHALQEAATADGAVGTMFDHPILQLKVNGLAVFIEPDLVAFKFGDRLRVVEIKSFPIVDGTADPGKVAAAAQQSAVYVMALQEMLRGSGLSGDLVSHDVILVCPKDFTNQPVAVVIDVRKQLASLRRQLIRMESIESLLNLLPEALTFDLREHDGQATRDPEDLANAVAQVSARYSPECLGSCELAGVCRAEAARTVPVLGRTVREDLGGIDSITEAVELATGRRVPGQEQRQAAAILQAAYRMRQQALEAVR</sequence>
<protein>
    <recommendedName>
        <fullName evidence="3">Secreted protein</fullName>
    </recommendedName>
</protein>
<gene>
    <name evidence="1" type="ORF">ACFOZ4_34965</name>
</gene>
<dbReference type="RefSeq" id="WP_253754153.1">
    <property type="nucleotide sequence ID" value="NZ_JAMZDZ010000001.1"/>
</dbReference>
<organism evidence="1 2">
    <name type="scientific">Hamadaea flava</name>
    <dbReference type="NCBI Taxonomy" id="1742688"/>
    <lineage>
        <taxon>Bacteria</taxon>
        <taxon>Bacillati</taxon>
        <taxon>Actinomycetota</taxon>
        <taxon>Actinomycetes</taxon>
        <taxon>Micromonosporales</taxon>
        <taxon>Micromonosporaceae</taxon>
        <taxon>Hamadaea</taxon>
    </lineage>
</organism>
<name>A0ABV8LXR7_9ACTN</name>
<keyword evidence="2" id="KW-1185">Reference proteome</keyword>
<evidence type="ECO:0000313" key="2">
    <source>
        <dbReference type="Proteomes" id="UP001595816"/>
    </source>
</evidence>
<accession>A0ABV8LXR7</accession>
<evidence type="ECO:0000313" key="1">
    <source>
        <dbReference type="EMBL" id="MFC4135840.1"/>
    </source>
</evidence>